<evidence type="ECO:0000313" key="3">
    <source>
        <dbReference type="Proteomes" id="UP001164929"/>
    </source>
</evidence>
<dbReference type="AlphaFoldDB" id="A0AAD6VYA9"/>
<evidence type="ECO:0000313" key="2">
    <source>
        <dbReference type="EMBL" id="KAJ6991951.1"/>
    </source>
</evidence>
<feature type="region of interest" description="Disordered" evidence="1">
    <location>
        <begin position="1"/>
        <end position="21"/>
    </location>
</feature>
<name>A0AAD6VYA9_9ROSI</name>
<feature type="compositionally biased region" description="Acidic residues" evidence="1">
    <location>
        <begin position="7"/>
        <end position="21"/>
    </location>
</feature>
<proteinExistence type="predicted"/>
<sequence>MAMLSQGEDDGDVDKDSDDMDDEVAERIMSWNICGMEFASKRRLLGYMLLAAPESEDGCGESYVY</sequence>
<evidence type="ECO:0000256" key="1">
    <source>
        <dbReference type="SAM" id="MobiDB-lite"/>
    </source>
</evidence>
<organism evidence="2 3">
    <name type="scientific">Populus alba x Populus x berolinensis</name>
    <dbReference type="NCBI Taxonomy" id="444605"/>
    <lineage>
        <taxon>Eukaryota</taxon>
        <taxon>Viridiplantae</taxon>
        <taxon>Streptophyta</taxon>
        <taxon>Embryophyta</taxon>
        <taxon>Tracheophyta</taxon>
        <taxon>Spermatophyta</taxon>
        <taxon>Magnoliopsida</taxon>
        <taxon>eudicotyledons</taxon>
        <taxon>Gunneridae</taxon>
        <taxon>Pentapetalae</taxon>
        <taxon>rosids</taxon>
        <taxon>fabids</taxon>
        <taxon>Malpighiales</taxon>
        <taxon>Salicaceae</taxon>
        <taxon>Saliceae</taxon>
        <taxon>Populus</taxon>
    </lineage>
</organism>
<comment type="caution">
    <text evidence="2">The sequence shown here is derived from an EMBL/GenBank/DDBJ whole genome shotgun (WGS) entry which is preliminary data.</text>
</comment>
<accession>A0AAD6VYA9</accession>
<reference evidence="2" key="1">
    <citation type="journal article" date="2023" name="Mol. Ecol. Resour.">
        <title>Chromosome-level genome assembly of a triploid poplar Populus alba 'Berolinensis'.</title>
        <authorList>
            <person name="Chen S."/>
            <person name="Yu Y."/>
            <person name="Wang X."/>
            <person name="Wang S."/>
            <person name="Zhang T."/>
            <person name="Zhou Y."/>
            <person name="He R."/>
            <person name="Meng N."/>
            <person name="Wang Y."/>
            <person name="Liu W."/>
            <person name="Liu Z."/>
            <person name="Liu J."/>
            <person name="Guo Q."/>
            <person name="Huang H."/>
            <person name="Sederoff R.R."/>
            <person name="Wang G."/>
            <person name="Qu G."/>
            <person name="Chen S."/>
        </authorList>
    </citation>
    <scope>NUCLEOTIDE SEQUENCE</scope>
    <source>
        <strain evidence="2">SC-2020</strain>
    </source>
</reference>
<dbReference type="EMBL" id="JAQIZT010000006">
    <property type="protein sequence ID" value="KAJ6991951.1"/>
    <property type="molecule type" value="Genomic_DNA"/>
</dbReference>
<keyword evidence="3" id="KW-1185">Reference proteome</keyword>
<dbReference type="Proteomes" id="UP001164929">
    <property type="component" value="Chromosome 6"/>
</dbReference>
<gene>
    <name evidence="2" type="ORF">NC653_015331</name>
</gene>
<protein>
    <submittedName>
        <fullName evidence="2">Uncharacterized protein</fullName>
    </submittedName>
</protein>